<dbReference type="Pfam" id="PF00465">
    <property type="entry name" value="Fe-ADH"/>
    <property type="match status" value="1"/>
</dbReference>
<keyword evidence="1" id="KW-0560">Oxidoreductase</keyword>
<sequence length="390" mass="42932">MRNFNFYEPTRIRFGWERVNEIGKTISRIGKKCLLVTVKPFPAMAPIFEKVKNLCSEAGVEVVHFDGVIPNPTAKSINLGSEVASINKVDVVLGIGGGSSIDTAKAIAVGATHEGDIWDYRLGQKRIESKRVLPVVVVPTTAGTGAEVTNMAVIKNSDKKFKSALADWAIVPRVSIVDPELTLTVPHHITASTGFDTFCHSFESFLNINASDFIDLYNLDSLRKVIKYLPIAIKDGLNREAREALSYSATLGGISISNVGTTLPHGIGMAIGGHISNIMHGESLAIMYPEINQWTWKNAISKYAMIARLFNPDLVNQSDKVAAEKACDEVDSFLKKIGMWMSLEDKNVSENEIKTIANDALKLRNYTLHPKVANLEDVITLLKKSYKRKD</sequence>
<dbReference type="CDD" id="cd08185">
    <property type="entry name" value="Fe-ADH-like"/>
    <property type="match status" value="1"/>
</dbReference>
<gene>
    <name evidence="4" type="ORF">LCGC14_1329430</name>
</gene>
<dbReference type="Gene3D" id="1.20.1090.10">
    <property type="entry name" value="Dehydroquinate synthase-like - alpha domain"/>
    <property type="match status" value="1"/>
</dbReference>
<evidence type="ECO:0000313" key="4">
    <source>
        <dbReference type="EMBL" id="KKM81481.1"/>
    </source>
</evidence>
<dbReference type="Gene3D" id="3.40.50.1970">
    <property type="match status" value="1"/>
</dbReference>
<protein>
    <submittedName>
        <fullName evidence="4">Uncharacterized protein</fullName>
    </submittedName>
</protein>
<reference evidence="4" key="1">
    <citation type="journal article" date="2015" name="Nature">
        <title>Complex archaea that bridge the gap between prokaryotes and eukaryotes.</title>
        <authorList>
            <person name="Spang A."/>
            <person name="Saw J.H."/>
            <person name="Jorgensen S.L."/>
            <person name="Zaremba-Niedzwiedzka K."/>
            <person name="Martijn J."/>
            <person name="Lind A.E."/>
            <person name="van Eijk R."/>
            <person name="Schleper C."/>
            <person name="Guy L."/>
            <person name="Ettema T.J."/>
        </authorList>
    </citation>
    <scope>NUCLEOTIDE SEQUENCE</scope>
</reference>
<feature type="domain" description="Fe-containing alcohol dehydrogenase-like C-terminal" evidence="3">
    <location>
        <begin position="190"/>
        <end position="386"/>
    </location>
</feature>
<dbReference type="InterPro" id="IPR039697">
    <property type="entry name" value="Alcohol_dehydrogenase_Fe"/>
</dbReference>
<dbReference type="InterPro" id="IPR018211">
    <property type="entry name" value="ADH_Fe_CS"/>
</dbReference>
<organism evidence="4">
    <name type="scientific">marine sediment metagenome</name>
    <dbReference type="NCBI Taxonomy" id="412755"/>
    <lineage>
        <taxon>unclassified sequences</taxon>
        <taxon>metagenomes</taxon>
        <taxon>ecological metagenomes</taxon>
    </lineage>
</organism>
<proteinExistence type="predicted"/>
<evidence type="ECO:0000256" key="1">
    <source>
        <dbReference type="ARBA" id="ARBA00023002"/>
    </source>
</evidence>
<dbReference type="AlphaFoldDB" id="A0A0F9L2Z0"/>
<comment type="caution">
    <text evidence="4">The sequence shown here is derived from an EMBL/GenBank/DDBJ whole genome shotgun (WGS) entry which is preliminary data.</text>
</comment>
<dbReference type="InterPro" id="IPR001670">
    <property type="entry name" value="ADH_Fe/GldA"/>
</dbReference>
<dbReference type="SUPFAM" id="SSF56796">
    <property type="entry name" value="Dehydroquinate synthase-like"/>
    <property type="match status" value="1"/>
</dbReference>
<dbReference type="PROSITE" id="PS00913">
    <property type="entry name" value="ADH_IRON_1"/>
    <property type="match status" value="1"/>
</dbReference>
<dbReference type="GO" id="GO:0046872">
    <property type="term" value="F:metal ion binding"/>
    <property type="evidence" value="ECO:0007669"/>
    <property type="project" value="InterPro"/>
</dbReference>
<evidence type="ECO:0000259" key="2">
    <source>
        <dbReference type="Pfam" id="PF00465"/>
    </source>
</evidence>
<name>A0A0F9L2Z0_9ZZZZ</name>
<dbReference type="EMBL" id="LAZR01008014">
    <property type="protein sequence ID" value="KKM81481.1"/>
    <property type="molecule type" value="Genomic_DNA"/>
</dbReference>
<dbReference type="PANTHER" id="PTHR11496">
    <property type="entry name" value="ALCOHOL DEHYDROGENASE"/>
    <property type="match status" value="1"/>
</dbReference>
<accession>A0A0F9L2Z0</accession>
<feature type="domain" description="Alcohol dehydrogenase iron-type/glycerol dehydrogenase GldA" evidence="2">
    <location>
        <begin position="9"/>
        <end position="179"/>
    </location>
</feature>
<dbReference type="PANTHER" id="PTHR11496:SF104">
    <property type="entry name" value="3-DEOXY-ALPHA-D-MANNO-OCTULOSONATE 8-OXIDASE"/>
    <property type="match status" value="1"/>
</dbReference>
<dbReference type="FunFam" id="3.40.50.1970:FF:000003">
    <property type="entry name" value="Alcohol dehydrogenase, iron-containing"/>
    <property type="match status" value="1"/>
</dbReference>
<evidence type="ECO:0000259" key="3">
    <source>
        <dbReference type="Pfam" id="PF25137"/>
    </source>
</evidence>
<dbReference type="InterPro" id="IPR056798">
    <property type="entry name" value="ADH_Fe_C"/>
</dbReference>
<dbReference type="Pfam" id="PF25137">
    <property type="entry name" value="ADH_Fe_C"/>
    <property type="match status" value="1"/>
</dbReference>
<dbReference type="GO" id="GO:0004022">
    <property type="term" value="F:alcohol dehydrogenase (NAD+) activity"/>
    <property type="evidence" value="ECO:0007669"/>
    <property type="project" value="TreeGrafter"/>
</dbReference>